<organism evidence="4 5">
    <name type="scientific">Vitis vinifera</name>
    <name type="common">Grape</name>
    <dbReference type="NCBI Taxonomy" id="29760"/>
    <lineage>
        <taxon>Eukaryota</taxon>
        <taxon>Viridiplantae</taxon>
        <taxon>Streptophyta</taxon>
        <taxon>Embryophyta</taxon>
        <taxon>Tracheophyta</taxon>
        <taxon>Spermatophyta</taxon>
        <taxon>Magnoliopsida</taxon>
        <taxon>eudicotyledons</taxon>
        <taxon>Gunneridae</taxon>
        <taxon>Pentapetalae</taxon>
        <taxon>rosids</taxon>
        <taxon>Vitales</taxon>
        <taxon>Vitaceae</taxon>
        <taxon>Viteae</taxon>
        <taxon>Vitis</taxon>
    </lineage>
</organism>
<dbReference type="SUPFAM" id="SSF56672">
    <property type="entry name" value="DNA/RNA polymerases"/>
    <property type="match status" value="1"/>
</dbReference>
<dbReference type="Pfam" id="PF13976">
    <property type="entry name" value="gag_pre-integrs"/>
    <property type="match status" value="1"/>
</dbReference>
<dbReference type="Proteomes" id="UP000288805">
    <property type="component" value="Unassembled WGS sequence"/>
</dbReference>
<comment type="caution">
    <text evidence="4">The sequence shown here is derived from an EMBL/GenBank/DDBJ whole genome shotgun (WGS) entry which is preliminary data.</text>
</comment>
<gene>
    <name evidence="4" type="primary">POLX_2905</name>
    <name evidence="4" type="ORF">CK203_106738</name>
</gene>
<dbReference type="CDD" id="cd09272">
    <property type="entry name" value="RNase_HI_RT_Ty1"/>
    <property type="match status" value="1"/>
</dbReference>
<feature type="domain" description="GAG-pre-integrase" evidence="3">
    <location>
        <begin position="104"/>
        <end position="175"/>
    </location>
</feature>
<feature type="region of interest" description="Disordered" evidence="1">
    <location>
        <begin position="20"/>
        <end position="51"/>
    </location>
</feature>
<evidence type="ECO:0000259" key="2">
    <source>
        <dbReference type="Pfam" id="PF07727"/>
    </source>
</evidence>
<evidence type="ECO:0000259" key="3">
    <source>
        <dbReference type="Pfam" id="PF13976"/>
    </source>
</evidence>
<dbReference type="InterPro" id="IPR025724">
    <property type="entry name" value="GAG-pre-integrase_dom"/>
</dbReference>
<dbReference type="InterPro" id="IPR012337">
    <property type="entry name" value="RNaseH-like_sf"/>
</dbReference>
<dbReference type="GO" id="GO:0003676">
    <property type="term" value="F:nucleic acid binding"/>
    <property type="evidence" value="ECO:0007669"/>
    <property type="project" value="InterPro"/>
</dbReference>
<accession>A0A438FGC5</accession>
<dbReference type="SUPFAM" id="SSF53098">
    <property type="entry name" value="Ribonuclease H-like"/>
    <property type="match status" value="1"/>
</dbReference>
<feature type="compositionally biased region" description="Basic residues" evidence="1">
    <location>
        <begin position="28"/>
        <end position="42"/>
    </location>
</feature>
<dbReference type="Pfam" id="PF07727">
    <property type="entry name" value="RVT_2"/>
    <property type="match status" value="1"/>
</dbReference>
<evidence type="ECO:0000256" key="1">
    <source>
        <dbReference type="SAM" id="MobiDB-lite"/>
    </source>
</evidence>
<feature type="compositionally biased region" description="Basic and acidic residues" evidence="1">
    <location>
        <begin position="464"/>
        <end position="487"/>
    </location>
</feature>
<sequence>MRNHQSRPTGFEPFPEVNVISSQTRGCGRGRGRGRGHGRNPRYHGSYSNNSQKMKASLHHQKWNNTETIQENGKRLQDKPPKNHEIIVIDVKLIMEKLPAFSSGLYHTTIKPIESYVVVNQKFNDPKVFVLWHDRLGHPGSSMMRRIIEHSHGHPLKNQKILSPNEYSCAACSQGINIEHPVAHTHTQNGLAESFIKRLQLIARPLLMKTKLPTSAWGHAIMHAAALVRIRPTTYHEYSPSQLVLGKQPNISHLRIFGCAVYVPIAPTQRTKMGPQRRLGVYVGFDSPSIIRYLEPLTGDVFTARFADCHFNESVFPSLGREKSIPEERREISWKTSTMTHLDPRTNQCELEVQRIIHLQNLANQLPDAFIDTKKVTKSHIPANTPARIDVPVGQLTNESKIRLKRGRPVGSKDVTPRKRRTQEKLGTLEEAIKMTDQFKIDKSIALEEAQIMQKAPEEVHIEQEAPEEAHIEQETPEDPHIEREAPEEAQVPENCEISVSYVQTGEKWDRNNIVINNIFAFQVASDIIRNDEDPEPRNVEECRHRNDWPKWKEAIQAELNSLTKREVFGPVVQTPEDVKPVGYKWVFVRKRNENNEIIRYKARLVAQGFSQRPGIDYEETYSPVMDAITFRFLISLAVSEGLDMRLMDVITAYLYGSMDNDIYMKIPEGFKLPDANNTKPRSMYSIKLQRSLYGLKQSGRMWYNRLSEYLLKEGYVNNPICPCIFIKKSETGFAIIAVYVDDLNLVGTPEELTRTTNYLKKEFEMKDLGKTKFCLGLQIEHFPNGVLVHQSTYIKKVLKRFYMDKAHPLSSPMVVRSLDVKKDPFRPCEKDEELLGPEVPYLSAIGALMYLANCTRPDIAFSVNLLARYSSAPTRRHWNGIKHILRYLRGTTDMGLFYSRESKQQLLGYADAGYLSDPHKGRSQTGYVFNCNGTAISWRSVKQTMVATSSNHSEILAIHEASRECIWLRSMIQHIRESCGLSSIKGGPTTLFEDNAACIAQITGGYIKGDRTKHISPKFFYTHELQKSGEIDVQQIRSSDNLADLFTKSLPTSTFKKLIHRIGMRQLKDIDMRGSMLVKGC</sequence>
<dbReference type="InterPro" id="IPR043502">
    <property type="entry name" value="DNA/RNA_pol_sf"/>
</dbReference>
<protein>
    <submittedName>
        <fullName evidence="4">Retrovirus-related Pol polyprotein from transposon TNT 1-94</fullName>
    </submittedName>
</protein>
<dbReference type="AlphaFoldDB" id="A0A438FGC5"/>
<reference evidence="4 5" key="1">
    <citation type="journal article" date="2018" name="PLoS Genet.">
        <title>Population sequencing reveals clonal diversity and ancestral inbreeding in the grapevine cultivar Chardonnay.</title>
        <authorList>
            <person name="Roach M.J."/>
            <person name="Johnson D.L."/>
            <person name="Bohlmann J."/>
            <person name="van Vuuren H.J."/>
            <person name="Jones S.J."/>
            <person name="Pretorius I.S."/>
            <person name="Schmidt S.A."/>
            <person name="Borneman A.R."/>
        </authorList>
    </citation>
    <scope>NUCLEOTIDE SEQUENCE [LARGE SCALE GENOMIC DNA]</scope>
    <source>
        <strain evidence="5">cv. Chardonnay</strain>
        <tissue evidence="4">Leaf</tissue>
    </source>
</reference>
<dbReference type="InterPro" id="IPR036397">
    <property type="entry name" value="RNaseH_sf"/>
</dbReference>
<dbReference type="PANTHER" id="PTHR11439">
    <property type="entry name" value="GAG-POL-RELATED RETROTRANSPOSON"/>
    <property type="match status" value="1"/>
</dbReference>
<dbReference type="Gene3D" id="3.30.420.10">
    <property type="entry name" value="Ribonuclease H-like superfamily/Ribonuclease H"/>
    <property type="match status" value="1"/>
</dbReference>
<feature type="domain" description="Reverse transcriptase Ty1/copia-type" evidence="2">
    <location>
        <begin position="572"/>
        <end position="815"/>
    </location>
</feature>
<evidence type="ECO:0000313" key="4">
    <source>
        <dbReference type="EMBL" id="RVW59049.1"/>
    </source>
</evidence>
<dbReference type="InterPro" id="IPR013103">
    <property type="entry name" value="RVT_2"/>
</dbReference>
<proteinExistence type="predicted"/>
<evidence type="ECO:0000313" key="5">
    <source>
        <dbReference type="Proteomes" id="UP000288805"/>
    </source>
</evidence>
<name>A0A438FGC5_VITVI</name>
<feature type="region of interest" description="Disordered" evidence="1">
    <location>
        <begin position="464"/>
        <end position="491"/>
    </location>
</feature>
<dbReference type="PANTHER" id="PTHR11439:SF467">
    <property type="entry name" value="INTEGRASE CATALYTIC DOMAIN-CONTAINING PROTEIN"/>
    <property type="match status" value="1"/>
</dbReference>
<dbReference type="EMBL" id="QGNW01000911">
    <property type="protein sequence ID" value="RVW59049.1"/>
    <property type="molecule type" value="Genomic_DNA"/>
</dbReference>